<feature type="compositionally biased region" description="Pro residues" evidence="2">
    <location>
        <begin position="585"/>
        <end position="603"/>
    </location>
</feature>
<dbReference type="Proteomes" id="UP001189429">
    <property type="component" value="Unassembled WGS sequence"/>
</dbReference>
<comment type="caution">
    <text evidence="3">The sequence shown here is derived from an EMBL/GenBank/DDBJ whole genome shotgun (WGS) entry which is preliminary data.</text>
</comment>
<evidence type="ECO:0000256" key="1">
    <source>
        <dbReference type="SAM" id="Coils"/>
    </source>
</evidence>
<keyword evidence="4" id="KW-1185">Reference proteome</keyword>
<feature type="region of interest" description="Disordered" evidence="2">
    <location>
        <begin position="566"/>
        <end position="603"/>
    </location>
</feature>
<dbReference type="EMBL" id="CAUYUJ010019948">
    <property type="protein sequence ID" value="CAK0894783.1"/>
    <property type="molecule type" value="Genomic_DNA"/>
</dbReference>
<evidence type="ECO:0000313" key="4">
    <source>
        <dbReference type="Proteomes" id="UP001189429"/>
    </source>
</evidence>
<name>A0ABN9X5W1_9DINO</name>
<sequence length="603" mass="67280">MADALASGVGNAVANVAIADMRERLASESRERTPPWPRRHAALAVLPHEPALLLPLPAQQHEEDPGPGLAPPGSGTGHPLVRRRCGAAGIRDHQQRARLQVPAVREAVDCGPRILVPSVWDFIKFVGAYDESLQHHQERAEEEVSNLIQQINDQVSEMQVVCGKLTERTPPADDFASRAFTQSRERFEKFILDIQRFYKELYQDDLLVQQLRAFIYKWFTTYCQSLLDQEPTLRRRAQGGTEELDKCRTVEEVCGAATKRLSLLKCGSRIGLVQAHSFQIPSSSSQARELAAIGDAGLEEGASFSGSIISNGSAASVASSTRKCGVRWLRFGRTGCGRMGPRTRDGARVNTDWPLRVGFLCGNITILSRRHLNHLMYLVLDLLLIGWELVNQQTYTMLLVIANFACVVSTLACFEQIDEIAKLQQRIARYQTKAEKVKEDFKKATDDWERIQQLHDLWNYRTMPFLAIMGKIHHALDDMDREISHEGPRNDKRLVWLEHANQCLEALDMKLGQASDWTVSGQEPLADEWKATIGRQLKNAERSDNVDELIESLPLLTNPKLATLEDARLQVPSGSSSRRMSSPAASPPPGGRSPAASPPPSRR</sequence>
<keyword evidence="1" id="KW-0175">Coiled coil</keyword>
<evidence type="ECO:0000313" key="3">
    <source>
        <dbReference type="EMBL" id="CAK0894783.1"/>
    </source>
</evidence>
<feature type="region of interest" description="Disordered" evidence="2">
    <location>
        <begin position="58"/>
        <end position="80"/>
    </location>
</feature>
<proteinExistence type="predicted"/>
<feature type="compositionally biased region" description="Low complexity" evidence="2">
    <location>
        <begin position="572"/>
        <end position="584"/>
    </location>
</feature>
<protein>
    <submittedName>
        <fullName evidence="3">Uncharacterized protein</fullName>
    </submittedName>
</protein>
<gene>
    <name evidence="3" type="ORF">PCOR1329_LOCUS73730</name>
</gene>
<organism evidence="3 4">
    <name type="scientific">Prorocentrum cordatum</name>
    <dbReference type="NCBI Taxonomy" id="2364126"/>
    <lineage>
        <taxon>Eukaryota</taxon>
        <taxon>Sar</taxon>
        <taxon>Alveolata</taxon>
        <taxon>Dinophyceae</taxon>
        <taxon>Prorocentrales</taxon>
        <taxon>Prorocentraceae</taxon>
        <taxon>Prorocentrum</taxon>
    </lineage>
</organism>
<reference evidence="3" key="1">
    <citation type="submission" date="2023-10" db="EMBL/GenBank/DDBJ databases">
        <authorList>
            <person name="Chen Y."/>
            <person name="Shah S."/>
            <person name="Dougan E. K."/>
            <person name="Thang M."/>
            <person name="Chan C."/>
        </authorList>
    </citation>
    <scope>NUCLEOTIDE SEQUENCE [LARGE SCALE GENOMIC DNA]</scope>
</reference>
<feature type="coiled-coil region" evidence="1">
    <location>
        <begin position="413"/>
        <end position="447"/>
    </location>
</feature>
<evidence type="ECO:0000256" key="2">
    <source>
        <dbReference type="SAM" id="MobiDB-lite"/>
    </source>
</evidence>
<accession>A0ABN9X5W1</accession>